<dbReference type="Gene3D" id="3.30.1540.20">
    <property type="entry name" value="MutL, C-terminal domain, dimerisation subdomain"/>
    <property type="match status" value="1"/>
</dbReference>
<comment type="caution">
    <text evidence="17">The sequence shown here is derived from an EMBL/GenBank/DDBJ whole genome shotgun (WGS) entry which is preliminary data.</text>
</comment>
<dbReference type="SUPFAM" id="SSF54211">
    <property type="entry name" value="Ribosomal protein S5 domain 2-like"/>
    <property type="match status" value="1"/>
</dbReference>
<feature type="region of interest" description="Disordered" evidence="14">
    <location>
        <begin position="365"/>
        <end position="391"/>
    </location>
</feature>
<keyword evidence="5" id="KW-0255">Endonuclease</keyword>
<dbReference type="InterPro" id="IPR002099">
    <property type="entry name" value="MutL/Mlh/PMS"/>
</dbReference>
<dbReference type="InterPro" id="IPR042121">
    <property type="entry name" value="MutL_C_regsub"/>
</dbReference>
<keyword evidence="6" id="KW-0227">DNA damage</keyword>
<dbReference type="FunFam" id="3.30.230.10:FF:000032">
    <property type="entry name" value="mismatch repair endonuclease PMS2 isoform X2"/>
    <property type="match status" value="1"/>
</dbReference>
<keyword evidence="3" id="KW-0540">Nuclease</keyword>
<feature type="region of interest" description="Disordered" evidence="14">
    <location>
        <begin position="407"/>
        <end position="482"/>
    </location>
</feature>
<dbReference type="FunFam" id="3.30.1540.20:FF:000019">
    <property type="entry name" value="PMS1 homolog 2, mismatch repair system component"/>
    <property type="match status" value="1"/>
</dbReference>
<dbReference type="InterPro" id="IPR014762">
    <property type="entry name" value="DNA_mismatch_repair_CS"/>
</dbReference>
<evidence type="ECO:0000256" key="9">
    <source>
        <dbReference type="ARBA" id="ARBA00023242"/>
    </source>
</evidence>
<dbReference type="InterPro" id="IPR037198">
    <property type="entry name" value="MutL_C_sf"/>
</dbReference>
<evidence type="ECO:0000259" key="16">
    <source>
        <dbReference type="SMART" id="SM01340"/>
    </source>
</evidence>
<dbReference type="Pfam" id="PF13589">
    <property type="entry name" value="HATPase_c_3"/>
    <property type="match status" value="1"/>
</dbReference>
<organism evidence="17 18">
    <name type="scientific">Owenia fusiformis</name>
    <name type="common">Polychaete worm</name>
    <dbReference type="NCBI Taxonomy" id="6347"/>
    <lineage>
        <taxon>Eukaryota</taxon>
        <taxon>Metazoa</taxon>
        <taxon>Spiralia</taxon>
        <taxon>Lophotrochozoa</taxon>
        <taxon>Annelida</taxon>
        <taxon>Polychaeta</taxon>
        <taxon>Sedentaria</taxon>
        <taxon>Canalipalpata</taxon>
        <taxon>Sabellida</taxon>
        <taxon>Oweniida</taxon>
        <taxon>Oweniidae</taxon>
        <taxon>Owenia</taxon>
    </lineage>
</organism>
<evidence type="ECO:0000256" key="7">
    <source>
        <dbReference type="ARBA" id="ARBA00022801"/>
    </source>
</evidence>
<dbReference type="SUPFAM" id="SSF55874">
    <property type="entry name" value="ATPase domain of HSP90 chaperone/DNA topoisomerase II/histidine kinase"/>
    <property type="match status" value="1"/>
</dbReference>
<feature type="compositionally biased region" description="Low complexity" evidence="14">
    <location>
        <begin position="441"/>
        <end position="459"/>
    </location>
</feature>
<evidence type="ECO:0000313" key="18">
    <source>
        <dbReference type="Proteomes" id="UP000749559"/>
    </source>
</evidence>
<evidence type="ECO:0000256" key="5">
    <source>
        <dbReference type="ARBA" id="ARBA00022759"/>
    </source>
</evidence>
<evidence type="ECO:0000256" key="6">
    <source>
        <dbReference type="ARBA" id="ARBA00022763"/>
    </source>
</evidence>
<feature type="region of interest" description="Disordered" evidence="14">
    <location>
        <begin position="496"/>
        <end position="521"/>
    </location>
</feature>
<accession>A0A8S4PPQ7</accession>
<dbReference type="InterPro" id="IPR038973">
    <property type="entry name" value="MutL/Mlh/Pms-like"/>
</dbReference>
<comment type="catalytic activity">
    <reaction evidence="10">
        <text>ATP + H2O = ADP + phosphate + H(+)</text>
        <dbReference type="Rhea" id="RHEA:13065"/>
        <dbReference type="ChEBI" id="CHEBI:15377"/>
        <dbReference type="ChEBI" id="CHEBI:15378"/>
        <dbReference type="ChEBI" id="CHEBI:30616"/>
        <dbReference type="ChEBI" id="CHEBI:43474"/>
        <dbReference type="ChEBI" id="CHEBI:456216"/>
    </reaction>
    <physiologicalReaction direction="left-to-right" evidence="10">
        <dbReference type="Rhea" id="RHEA:13066"/>
    </physiologicalReaction>
</comment>
<dbReference type="OrthoDB" id="10254304at2759"/>
<keyword evidence="18" id="KW-1185">Reference proteome</keyword>
<reference evidence="17" key="1">
    <citation type="submission" date="2022-03" db="EMBL/GenBank/DDBJ databases">
        <authorList>
            <person name="Martin C."/>
        </authorList>
    </citation>
    <scope>NUCLEOTIDE SEQUENCE</scope>
</reference>
<comment type="subcellular location">
    <subcellularLocation>
        <location evidence="1">Nucleus</location>
    </subcellularLocation>
</comment>
<dbReference type="GO" id="GO:0005524">
    <property type="term" value="F:ATP binding"/>
    <property type="evidence" value="ECO:0007669"/>
    <property type="project" value="UniProtKB-KW"/>
</dbReference>
<evidence type="ECO:0000313" key="17">
    <source>
        <dbReference type="EMBL" id="CAH1793681.1"/>
    </source>
</evidence>
<evidence type="ECO:0000256" key="10">
    <source>
        <dbReference type="ARBA" id="ARBA00048778"/>
    </source>
</evidence>
<dbReference type="GO" id="GO:0016887">
    <property type="term" value="F:ATP hydrolysis activity"/>
    <property type="evidence" value="ECO:0007669"/>
    <property type="project" value="InterPro"/>
</dbReference>
<gene>
    <name evidence="17" type="ORF">OFUS_LOCUS18502</name>
</gene>
<dbReference type="CDD" id="cd16926">
    <property type="entry name" value="HATPase_MutL-MLH-PMS-like"/>
    <property type="match status" value="1"/>
</dbReference>
<dbReference type="NCBIfam" id="TIGR00585">
    <property type="entry name" value="mutl"/>
    <property type="match status" value="1"/>
</dbReference>
<keyword evidence="4" id="KW-0547">Nucleotide-binding</keyword>
<evidence type="ECO:0000259" key="15">
    <source>
        <dbReference type="SMART" id="SM00853"/>
    </source>
</evidence>
<dbReference type="PANTHER" id="PTHR10073">
    <property type="entry name" value="DNA MISMATCH REPAIR PROTEIN MLH, PMS, MUTL"/>
    <property type="match status" value="1"/>
</dbReference>
<dbReference type="InterPro" id="IPR020568">
    <property type="entry name" value="Ribosomal_Su5_D2-typ_SF"/>
</dbReference>
<feature type="domain" description="MutL C-terminal dimerisation" evidence="15">
    <location>
        <begin position="789"/>
        <end position="933"/>
    </location>
</feature>
<keyword evidence="8" id="KW-0067">ATP-binding</keyword>
<feature type="compositionally biased region" description="Polar residues" evidence="14">
    <location>
        <begin position="498"/>
        <end position="516"/>
    </location>
</feature>
<dbReference type="InterPro" id="IPR014721">
    <property type="entry name" value="Ribsml_uS5_D2-typ_fold_subgr"/>
</dbReference>
<keyword evidence="9" id="KW-0539">Nucleus</keyword>
<dbReference type="Gene3D" id="3.30.1370.100">
    <property type="entry name" value="MutL, C-terminal domain, regulatory subdomain"/>
    <property type="match status" value="1"/>
</dbReference>
<dbReference type="PANTHER" id="PTHR10073:SF52">
    <property type="entry name" value="MISMATCH REPAIR ENDONUCLEASE PMS2"/>
    <property type="match status" value="1"/>
</dbReference>
<evidence type="ECO:0000256" key="13">
    <source>
        <dbReference type="ARBA" id="ARBA00083250"/>
    </source>
</evidence>
<dbReference type="GO" id="GO:0140664">
    <property type="term" value="F:ATP-dependent DNA damage sensor activity"/>
    <property type="evidence" value="ECO:0007669"/>
    <property type="project" value="InterPro"/>
</dbReference>
<dbReference type="FunFam" id="3.30.1370.100:FF:000001">
    <property type="entry name" value="Mismatch repair endonuclease pms1, putative"/>
    <property type="match status" value="1"/>
</dbReference>
<dbReference type="Gene3D" id="3.30.565.10">
    <property type="entry name" value="Histidine kinase-like ATPase, C-terminal domain"/>
    <property type="match status" value="1"/>
</dbReference>
<evidence type="ECO:0000256" key="3">
    <source>
        <dbReference type="ARBA" id="ARBA00022722"/>
    </source>
</evidence>
<sequence>MMSGNIEAIDKGTVHRICSGQVVLNLATAVKELVENSLDAGANSIEVRLKEYGSAMVEVVDNGSGVEKDNFKALTLKHHTSKLREFSDLEGVETFGFRGEALSSLCALSDVVVVTRHKDACVGTQIDFNHHGNITKQTSLARQIGTTVRLQQLFSTLPVRHKEFLRNLKREFSKMVQVLNAYCIISSGVRIICTNILESGKKNIVLSTNSNSSMRDSITNIFGPKQMQSLLEISQHRPEDDVCQDMGIKPEKVDEQPFKISGYISQCVHGQGRSSADRQFIFINKRPCDFSKVTKLVNEVYHMYNRHQYPMVVLDISLDKQSVDVNVTPDKRQIFVLQEKLLLATLKTSLVKLFEPTSSMYQMHVPTKPIGVTPVTPDSTSPATDSKNIQGSSSSLLAKMKRTFTSAFSQQDTSDRKANSQPSKQPKLDSFFASTPPVPCSSHGRQSPSHSSSLSSPYSSKEEQSPSKLTVELTSGNDDTHIESCRKAETINTRIHENNSSIQNSNMAGISSNIDTGLDKSTSDINKEMETQNPPSDQLVIECPISNGESVENTAEANPIEPKSCNVTDYDAKGRPERTQINDLNNVKHTVLVETPVPQRNPCSEIIKNEESENITKNDIDISESNNELNSNVKEGLLIDLDTPDNMDTVDTDTISARRESWVDILHNNISIDDTSVDAETIERDAEDVDANGNGKSDENLKNVNDDNFLQAQSHEYDINSFSTYRKKQKTVQFSMHKLRERLQSQPKKTPRKELFRNFRATISPTENTRAEEELRKEIRKDMFAEMQVLGQFNLGFIIARLGDDLFIVDQHATDEKYNFEMLQRHTTISSQTLVCPQSLELTAVSEQELLDSMEIFNKNGFKFLVDENALPTKRVKLQATPISRNWTFGKEDIDEMLFMLNDAPGVMCRPSKVRQMFASRACRKSIMIGTALSKSHMKQVLRHMGEIEQPWNCPHGRPTMRHLINLNMLPNT</sequence>
<dbReference type="InterPro" id="IPR014790">
    <property type="entry name" value="MutL_C"/>
</dbReference>
<dbReference type="SUPFAM" id="SSF118116">
    <property type="entry name" value="DNA mismatch repair protein MutL"/>
    <property type="match status" value="1"/>
</dbReference>
<comment type="similarity">
    <text evidence="2">Belongs to the DNA mismatch repair MutL/HexB family.</text>
</comment>
<dbReference type="Pfam" id="PF01119">
    <property type="entry name" value="DNA_mis_repair"/>
    <property type="match status" value="1"/>
</dbReference>
<dbReference type="GO" id="GO:0030983">
    <property type="term" value="F:mismatched DNA binding"/>
    <property type="evidence" value="ECO:0007669"/>
    <property type="project" value="InterPro"/>
</dbReference>
<evidence type="ECO:0000256" key="12">
    <source>
        <dbReference type="ARBA" id="ARBA00077255"/>
    </source>
</evidence>
<evidence type="ECO:0000256" key="11">
    <source>
        <dbReference type="ARBA" id="ARBA00072579"/>
    </source>
</evidence>
<dbReference type="InterPro" id="IPR042120">
    <property type="entry name" value="MutL_C_dimsub"/>
</dbReference>
<dbReference type="Gene3D" id="3.30.230.10">
    <property type="match status" value="1"/>
</dbReference>
<keyword evidence="7" id="KW-0378">Hydrolase</keyword>
<evidence type="ECO:0000256" key="4">
    <source>
        <dbReference type="ARBA" id="ARBA00022741"/>
    </source>
</evidence>
<dbReference type="CDD" id="cd03484">
    <property type="entry name" value="MutL_Trans_hPMS_2_like"/>
    <property type="match status" value="1"/>
</dbReference>
<dbReference type="Pfam" id="PF08676">
    <property type="entry name" value="MutL_C"/>
    <property type="match status" value="1"/>
</dbReference>
<feature type="compositionally biased region" description="Polar residues" evidence="14">
    <location>
        <begin position="376"/>
        <end position="391"/>
    </location>
</feature>
<evidence type="ECO:0000256" key="14">
    <source>
        <dbReference type="SAM" id="MobiDB-lite"/>
    </source>
</evidence>
<proteinExistence type="inferred from homology"/>
<dbReference type="GO" id="GO:0006298">
    <property type="term" value="P:mismatch repair"/>
    <property type="evidence" value="ECO:0007669"/>
    <property type="project" value="InterPro"/>
</dbReference>
<dbReference type="Proteomes" id="UP000749559">
    <property type="component" value="Unassembled WGS sequence"/>
</dbReference>
<dbReference type="AlphaFoldDB" id="A0A8S4PPQ7"/>
<dbReference type="GO" id="GO:0004519">
    <property type="term" value="F:endonuclease activity"/>
    <property type="evidence" value="ECO:0007669"/>
    <property type="project" value="UniProtKB-KW"/>
</dbReference>
<name>A0A8S4PPQ7_OWEFU</name>
<dbReference type="SMART" id="SM00853">
    <property type="entry name" value="MutL_C"/>
    <property type="match status" value="1"/>
</dbReference>
<dbReference type="SMART" id="SM01340">
    <property type="entry name" value="DNA_mis_repair"/>
    <property type="match status" value="1"/>
</dbReference>
<evidence type="ECO:0000256" key="2">
    <source>
        <dbReference type="ARBA" id="ARBA00006082"/>
    </source>
</evidence>
<evidence type="ECO:0000256" key="1">
    <source>
        <dbReference type="ARBA" id="ARBA00004123"/>
    </source>
</evidence>
<dbReference type="GO" id="GO:0032389">
    <property type="term" value="C:MutLalpha complex"/>
    <property type="evidence" value="ECO:0007669"/>
    <property type="project" value="TreeGrafter"/>
</dbReference>
<protein>
    <recommendedName>
        <fullName evidence="11">Mismatch repair endonuclease PMS2</fullName>
    </recommendedName>
    <alternativeName>
        <fullName evidence="13">DNA mismatch repair protein PMS2</fullName>
    </alternativeName>
    <alternativeName>
        <fullName evidence="12">PMS1 protein homolog 2</fullName>
    </alternativeName>
</protein>
<evidence type="ECO:0000256" key="8">
    <source>
        <dbReference type="ARBA" id="ARBA00022840"/>
    </source>
</evidence>
<dbReference type="InterPro" id="IPR036890">
    <property type="entry name" value="HATPase_C_sf"/>
</dbReference>
<dbReference type="PROSITE" id="PS00058">
    <property type="entry name" value="DNA_MISMATCH_REPAIR_1"/>
    <property type="match status" value="1"/>
</dbReference>
<dbReference type="EMBL" id="CAIIXF020000009">
    <property type="protein sequence ID" value="CAH1793681.1"/>
    <property type="molecule type" value="Genomic_DNA"/>
</dbReference>
<dbReference type="FunFam" id="3.30.565.10:FF:000014">
    <property type="entry name" value="Mismatch repair endonuclease pms1, putative"/>
    <property type="match status" value="1"/>
</dbReference>
<feature type="domain" description="DNA mismatch repair protein S5" evidence="16">
    <location>
        <begin position="218"/>
        <end position="355"/>
    </location>
</feature>
<dbReference type="InterPro" id="IPR013507">
    <property type="entry name" value="DNA_mismatch_S5_2-like"/>
</dbReference>